<sequence>MAQLTPISGFVNTPITRTICILSTFLALSLSILQWKHYVKLSIDPYIIEYSQFWRILTYQLAVVNESDFLLTILLWFQFKVLERFYGSRKYLSIIVLFAVYNAVACLLLMSIGQLLWYYANYFVKSTILHYDPSEIHYTDTILNEIIPGPLGVLSSLYVSYGSYIPLMYHFKILLTEPETNEEGQPVEESGSSKELNLTNKFPVHVLYTLLILNNGFESIVPCTVGLILGRLHTYDLLPGGKSWFIPNPIFQFIAHPLRRINNWIGGAQRRLTRRRSYQSLSTEVPPVQEETSRDQFDNNEEPEENDEVLDEERQRERQIRAETPVRPLGSQFLDTFRT</sequence>
<dbReference type="eggNOG" id="KOG4463">
    <property type="taxonomic scope" value="Eukaryota"/>
</dbReference>
<dbReference type="OrthoDB" id="272778at2759"/>
<proteinExistence type="predicted"/>
<keyword evidence="8" id="KW-1185">Reference proteome</keyword>
<dbReference type="InterPro" id="IPR035952">
    <property type="entry name" value="Rhomboid-like_sf"/>
</dbReference>
<keyword evidence="4 6" id="KW-0472">Membrane</keyword>
<accession>G3AQ35</accession>
<dbReference type="GeneID" id="18870984"/>
<evidence type="ECO:0000256" key="1">
    <source>
        <dbReference type="ARBA" id="ARBA00004141"/>
    </source>
</evidence>
<evidence type="ECO:0000256" key="5">
    <source>
        <dbReference type="SAM" id="MobiDB-lite"/>
    </source>
</evidence>
<feature type="transmembrane region" description="Helical" evidence="6">
    <location>
        <begin position="91"/>
        <end position="119"/>
    </location>
</feature>
<evidence type="ECO:0000256" key="2">
    <source>
        <dbReference type="ARBA" id="ARBA00022692"/>
    </source>
</evidence>
<dbReference type="AlphaFoldDB" id="G3AQ35"/>
<dbReference type="EMBL" id="GL996503">
    <property type="protein sequence ID" value="EGW31381.1"/>
    <property type="molecule type" value="Genomic_DNA"/>
</dbReference>
<evidence type="ECO:0008006" key="9">
    <source>
        <dbReference type="Google" id="ProtNLM"/>
    </source>
</evidence>
<comment type="subcellular location">
    <subcellularLocation>
        <location evidence="1">Membrane</location>
        <topology evidence="1">Multi-pass membrane protein</topology>
    </subcellularLocation>
</comment>
<keyword evidence="3 6" id="KW-1133">Transmembrane helix</keyword>
<evidence type="ECO:0000313" key="7">
    <source>
        <dbReference type="EMBL" id="EGW31381.1"/>
    </source>
</evidence>
<evidence type="ECO:0000256" key="6">
    <source>
        <dbReference type="SAM" id="Phobius"/>
    </source>
</evidence>
<protein>
    <recommendedName>
        <fullName evidence="9">Derlin</fullName>
    </recommendedName>
</protein>
<dbReference type="GO" id="GO:0016020">
    <property type="term" value="C:membrane"/>
    <property type="evidence" value="ECO:0007669"/>
    <property type="project" value="UniProtKB-SubCell"/>
</dbReference>
<feature type="compositionally biased region" description="Basic and acidic residues" evidence="5">
    <location>
        <begin position="312"/>
        <end position="321"/>
    </location>
</feature>
<evidence type="ECO:0000313" key="8">
    <source>
        <dbReference type="Proteomes" id="UP000000709"/>
    </source>
</evidence>
<dbReference type="KEGG" id="spaa:SPAPADRAFT_154450"/>
<dbReference type="InParanoid" id="G3AQ35"/>
<dbReference type="OMA" id="PIKGFTN"/>
<dbReference type="STRING" id="619300.G3AQ35"/>
<name>G3AQ35_SPAPN</name>
<gene>
    <name evidence="7" type="ORF">SPAPADRAFT_154450</name>
</gene>
<evidence type="ECO:0000256" key="3">
    <source>
        <dbReference type="ARBA" id="ARBA00022989"/>
    </source>
</evidence>
<evidence type="ECO:0000256" key="4">
    <source>
        <dbReference type="ARBA" id="ARBA00023136"/>
    </source>
</evidence>
<reference evidence="7 8" key="1">
    <citation type="journal article" date="2011" name="Proc. Natl. Acad. Sci. U.S.A.">
        <title>Comparative genomics of xylose-fermenting fungi for enhanced biofuel production.</title>
        <authorList>
            <person name="Wohlbach D.J."/>
            <person name="Kuo A."/>
            <person name="Sato T.K."/>
            <person name="Potts K.M."/>
            <person name="Salamov A.A."/>
            <person name="LaButti K.M."/>
            <person name="Sun H."/>
            <person name="Clum A."/>
            <person name="Pangilinan J.L."/>
            <person name="Lindquist E.A."/>
            <person name="Lucas S."/>
            <person name="Lapidus A."/>
            <person name="Jin M."/>
            <person name="Gunawan C."/>
            <person name="Balan V."/>
            <person name="Dale B.E."/>
            <person name="Jeffries T.W."/>
            <person name="Zinkel R."/>
            <person name="Barry K.W."/>
            <person name="Grigoriev I.V."/>
            <person name="Gasch A.P."/>
        </authorList>
    </citation>
    <scope>NUCLEOTIDE SEQUENCE [LARGE SCALE GENOMIC DNA]</scope>
    <source>
        <strain evidence="8">NRRL Y-27907 / 11-Y1</strain>
    </source>
</reference>
<keyword evidence="2 6" id="KW-0812">Transmembrane</keyword>
<dbReference type="FunCoup" id="G3AQ35">
    <property type="interactions" value="15"/>
</dbReference>
<organism evidence="8">
    <name type="scientific">Spathaspora passalidarum (strain NRRL Y-27907 / 11-Y1)</name>
    <dbReference type="NCBI Taxonomy" id="619300"/>
    <lineage>
        <taxon>Eukaryota</taxon>
        <taxon>Fungi</taxon>
        <taxon>Dikarya</taxon>
        <taxon>Ascomycota</taxon>
        <taxon>Saccharomycotina</taxon>
        <taxon>Pichiomycetes</taxon>
        <taxon>Debaryomycetaceae</taxon>
        <taxon>Spathaspora</taxon>
    </lineage>
</organism>
<feature type="compositionally biased region" description="Acidic residues" evidence="5">
    <location>
        <begin position="298"/>
        <end position="311"/>
    </location>
</feature>
<feature type="transmembrane region" description="Helical" evidence="6">
    <location>
        <begin position="15"/>
        <end position="35"/>
    </location>
</feature>
<dbReference type="SUPFAM" id="SSF144091">
    <property type="entry name" value="Rhomboid-like"/>
    <property type="match status" value="1"/>
</dbReference>
<dbReference type="Proteomes" id="UP000000709">
    <property type="component" value="Unassembled WGS sequence"/>
</dbReference>
<feature type="region of interest" description="Disordered" evidence="5">
    <location>
        <begin position="276"/>
        <end position="339"/>
    </location>
</feature>
<dbReference type="HOGENOM" id="CLU_057574_1_0_1"/>
<dbReference type="RefSeq" id="XP_007376159.1">
    <property type="nucleotide sequence ID" value="XM_007376097.1"/>
</dbReference>